<reference evidence="1 2" key="1">
    <citation type="journal article" date="2016" name="Nat. Commun.">
        <title>Thousands of microbial genomes shed light on interconnected biogeochemical processes in an aquifer system.</title>
        <authorList>
            <person name="Anantharaman K."/>
            <person name="Brown C.T."/>
            <person name="Hug L.A."/>
            <person name="Sharon I."/>
            <person name="Castelle C.J."/>
            <person name="Probst A.J."/>
            <person name="Thomas B.C."/>
            <person name="Singh A."/>
            <person name="Wilkins M.J."/>
            <person name="Karaoz U."/>
            <person name="Brodie E.L."/>
            <person name="Williams K.H."/>
            <person name="Hubbard S.S."/>
            <person name="Banfield J.F."/>
        </authorList>
    </citation>
    <scope>NUCLEOTIDE SEQUENCE [LARGE SCALE GENOMIC DNA]</scope>
</reference>
<protein>
    <submittedName>
        <fullName evidence="1">Uncharacterized protein</fullName>
    </submittedName>
</protein>
<gene>
    <name evidence="1" type="ORF">A2619_01080</name>
</gene>
<dbReference type="EMBL" id="MEWG01000025">
    <property type="protein sequence ID" value="OGC77179.1"/>
    <property type="molecule type" value="Genomic_DNA"/>
</dbReference>
<evidence type="ECO:0000313" key="1">
    <source>
        <dbReference type="EMBL" id="OGC77179.1"/>
    </source>
</evidence>
<sequence>MGTNYPNAKEFAIKDLLTTSFNEVVRRKGVGTKTISLRYEKMRELLRLSLEHNTAMGGVQINDQRVFDAYEFAYNILNTEAKEIKS</sequence>
<organism evidence="1 2">
    <name type="scientific">candidate division WWE3 bacterium RIFOXYD1_FULL_39_9</name>
    <dbReference type="NCBI Taxonomy" id="1802649"/>
    <lineage>
        <taxon>Bacteria</taxon>
        <taxon>Katanobacteria</taxon>
    </lineage>
</organism>
<name>A0A1F4X6D1_UNCKA</name>
<accession>A0A1F4X6D1</accession>
<proteinExistence type="predicted"/>
<evidence type="ECO:0000313" key="2">
    <source>
        <dbReference type="Proteomes" id="UP000176815"/>
    </source>
</evidence>
<dbReference type="Proteomes" id="UP000176815">
    <property type="component" value="Unassembled WGS sequence"/>
</dbReference>
<dbReference type="AlphaFoldDB" id="A0A1F4X6D1"/>
<comment type="caution">
    <text evidence="1">The sequence shown here is derived from an EMBL/GenBank/DDBJ whole genome shotgun (WGS) entry which is preliminary data.</text>
</comment>